<dbReference type="GO" id="GO:0005743">
    <property type="term" value="C:mitochondrial inner membrane"/>
    <property type="evidence" value="ECO:0007669"/>
    <property type="project" value="UniProtKB-SubCell"/>
</dbReference>
<evidence type="ECO:0000313" key="15">
    <source>
        <dbReference type="Proteomes" id="UP000053676"/>
    </source>
</evidence>
<evidence type="ECO:0000256" key="10">
    <source>
        <dbReference type="ARBA" id="ARBA00023128"/>
    </source>
</evidence>
<dbReference type="GO" id="GO:0031901">
    <property type="term" value="C:early endosome membrane"/>
    <property type="evidence" value="ECO:0007669"/>
    <property type="project" value="UniProtKB-SubCell"/>
</dbReference>
<gene>
    <name evidence="14" type="ORF">NECAME_11434</name>
</gene>
<evidence type="ECO:0000256" key="1">
    <source>
        <dbReference type="ARBA" id="ARBA00004273"/>
    </source>
</evidence>
<dbReference type="GeneID" id="25351463"/>
<evidence type="ECO:0000256" key="4">
    <source>
        <dbReference type="ARBA" id="ARBA00006109"/>
    </source>
</evidence>
<evidence type="ECO:0000256" key="2">
    <source>
        <dbReference type="ARBA" id="ARBA00004477"/>
    </source>
</evidence>
<dbReference type="SUPFAM" id="SSF48576">
    <property type="entry name" value="Terpenoid synthases"/>
    <property type="match status" value="1"/>
</dbReference>
<dbReference type="Pfam" id="PF10270">
    <property type="entry name" value="MMgT"/>
    <property type="match status" value="1"/>
</dbReference>
<proteinExistence type="inferred from homology"/>
<dbReference type="AlphaFoldDB" id="W2T5E3"/>
<evidence type="ECO:0000256" key="9">
    <source>
        <dbReference type="ARBA" id="ARBA00022989"/>
    </source>
</evidence>
<comment type="similarity">
    <text evidence="4">Belongs to the membrane magnesium transporter (TC 1.A.67) family.</text>
</comment>
<feature type="region of interest" description="Disordered" evidence="13">
    <location>
        <begin position="175"/>
        <end position="217"/>
    </location>
</feature>
<dbReference type="CTD" id="25351463"/>
<evidence type="ECO:0000256" key="3">
    <source>
        <dbReference type="ARBA" id="ARBA00004520"/>
    </source>
</evidence>
<dbReference type="STRING" id="51031.W2T5E3"/>
<keyword evidence="11" id="KW-0472">Membrane</keyword>
<dbReference type="KEGG" id="nai:NECAME_11434"/>
<dbReference type="GO" id="GO:0022890">
    <property type="term" value="F:inorganic cation transmembrane transporter activity"/>
    <property type="evidence" value="ECO:0007669"/>
    <property type="project" value="TreeGrafter"/>
</dbReference>
<evidence type="ECO:0000256" key="7">
    <source>
        <dbReference type="ARBA" id="ARBA00022792"/>
    </source>
</evidence>
<dbReference type="GO" id="GO:0005886">
    <property type="term" value="C:plasma membrane"/>
    <property type="evidence" value="ECO:0007669"/>
    <property type="project" value="TreeGrafter"/>
</dbReference>
<keyword evidence="10" id="KW-0496">Mitochondrion</keyword>
<evidence type="ECO:0000256" key="11">
    <source>
        <dbReference type="ARBA" id="ARBA00023136"/>
    </source>
</evidence>
<dbReference type="Proteomes" id="UP000053676">
    <property type="component" value="Unassembled WGS sequence"/>
</dbReference>
<protein>
    <recommendedName>
        <fullName evidence="16">Squalene/phytoene synthase</fullName>
    </recommendedName>
</protein>
<evidence type="ECO:0000256" key="5">
    <source>
        <dbReference type="ARBA" id="ARBA00011276"/>
    </source>
</evidence>
<dbReference type="InterPro" id="IPR002060">
    <property type="entry name" value="Squ/phyt_synthse"/>
</dbReference>
<dbReference type="InterPro" id="IPR008949">
    <property type="entry name" value="Isoprenoid_synthase_dom_sf"/>
</dbReference>
<dbReference type="PANTHER" id="PTHR21181:SF7">
    <property type="entry name" value="ER MEMBRANE PROTEIN COMPLEX SUBUNIT 5"/>
    <property type="match status" value="1"/>
</dbReference>
<comment type="similarity">
    <text evidence="12">Belongs to the NDUFAF6 family.</text>
</comment>
<dbReference type="OMA" id="SHGGVEC"/>
<keyword evidence="6" id="KW-0812">Transmembrane</keyword>
<comment type="subunit">
    <text evidence="5">Component of the ER membrane protein complex (EMC).</text>
</comment>
<reference evidence="15" key="1">
    <citation type="journal article" date="2014" name="Nat. Genet.">
        <title>Genome of the human hookworm Necator americanus.</title>
        <authorList>
            <person name="Tang Y.T."/>
            <person name="Gao X."/>
            <person name="Rosa B.A."/>
            <person name="Abubucker S."/>
            <person name="Hallsworth-Pepin K."/>
            <person name="Martin J."/>
            <person name="Tyagi R."/>
            <person name="Heizer E."/>
            <person name="Zhang X."/>
            <person name="Bhonagiri-Palsikar V."/>
            <person name="Minx P."/>
            <person name="Warren W.C."/>
            <person name="Wang Q."/>
            <person name="Zhan B."/>
            <person name="Hotez P.J."/>
            <person name="Sternberg P.W."/>
            <person name="Dougall A."/>
            <person name="Gaze S.T."/>
            <person name="Mulvenna J."/>
            <person name="Sotillo J."/>
            <person name="Ranganathan S."/>
            <person name="Rabelo E.M."/>
            <person name="Wilson R.K."/>
            <person name="Felgner P.L."/>
            <person name="Bethony J."/>
            <person name="Hawdon J.M."/>
            <person name="Gasser R.B."/>
            <person name="Loukas A."/>
            <person name="Mitreva M."/>
        </authorList>
    </citation>
    <scope>NUCLEOTIDE SEQUENCE [LARGE SCALE GENOMIC DNA]</scope>
</reference>
<keyword evidence="9" id="KW-1133">Transmembrane helix</keyword>
<dbReference type="GO" id="GO:0072546">
    <property type="term" value="C:EMC complex"/>
    <property type="evidence" value="ECO:0007669"/>
    <property type="project" value="TreeGrafter"/>
</dbReference>
<dbReference type="OrthoDB" id="270318at2759"/>
<comment type="subcellular location">
    <subcellularLocation>
        <location evidence="3">Early endosome membrane</location>
        <topology evidence="3">Multi-pass membrane protein</topology>
    </subcellularLocation>
    <subcellularLocation>
        <location evidence="2">Endoplasmic reticulum membrane</location>
        <topology evidence="2">Multi-pass membrane protein</topology>
    </subcellularLocation>
    <subcellularLocation>
        <location evidence="1">Mitochondrion inner membrane</location>
    </subcellularLocation>
</comment>
<name>W2T5E3_NECAM</name>
<dbReference type="EMBL" id="KI660207">
    <property type="protein sequence ID" value="ETN76799.1"/>
    <property type="molecule type" value="Genomic_DNA"/>
</dbReference>
<evidence type="ECO:0000256" key="8">
    <source>
        <dbReference type="ARBA" id="ARBA00022824"/>
    </source>
</evidence>
<feature type="compositionally biased region" description="Low complexity" evidence="13">
    <location>
        <begin position="183"/>
        <end position="197"/>
    </location>
</feature>
<evidence type="ECO:0000313" key="14">
    <source>
        <dbReference type="EMBL" id="ETN76799.1"/>
    </source>
</evidence>
<keyword evidence="15" id="KW-1185">Reference proteome</keyword>
<keyword evidence="7" id="KW-0999">Mitochondrion inner membrane</keyword>
<accession>W2T5E3</accession>
<organism evidence="14 15">
    <name type="scientific">Necator americanus</name>
    <name type="common">Human hookworm</name>
    <dbReference type="NCBI Taxonomy" id="51031"/>
    <lineage>
        <taxon>Eukaryota</taxon>
        <taxon>Metazoa</taxon>
        <taxon>Ecdysozoa</taxon>
        <taxon>Nematoda</taxon>
        <taxon>Chromadorea</taxon>
        <taxon>Rhabditida</taxon>
        <taxon>Rhabditina</taxon>
        <taxon>Rhabditomorpha</taxon>
        <taxon>Strongyloidea</taxon>
        <taxon>Ancylostomatidae</taxon>
        <taxon>Bunostominae</taxon>
        <taxon>Necator</taxon>
    </lineage>
</organism>
<keyword evidence="8" id="KW-0256">Endoplasmic reticulum</keyword>
<dbReference type="Pfam" id="PF00494">
    <property type="entry name" value="SQS_PSY"/>
    <property type="match status" value="1"/>
</dbReference>
<sequence length="516" mass="57244">MIADLFSGRLHGFIRRRGVAMSKTFYNVITLASLASLLHCAYSAAQHRSYLRLTEQPFVSLPADVLAQTIISLVALIYGATHVAGAFQHIKSDPNRNRSWDEAASCMSFITFEHRGKAMSPAHAVVRQRTEEVAQVQSRLNFPRRLSTAHMSTFTSNVFKICPVAHHQHSSISPYSNQTFTTSSSVPNSPPSSSSQPDFTHLPGAREPKIKPSRPPRVLEITKEQAKDAFDHCLELVRTRDQDNYQAVLTMPKGNRPEILALLAFNVELAMVREKISPRSADTTGMYRLQFWRDALKSIYGDSTMPVPRQPVAIALCAFAPKASLPLLDSLVTSRQQSIGDKPFKTVEDLSAYGKTTTGALVRLQAESLARECAVLTPPEEVVYAANELGAAYSIMNLIRSSLPLMARGVVLLPTDLLTLHSLTLDKVYNRKNPEAVVALVKDLVQVASSHLLASKKVYASVPRALCPALAASSSMVNYLIKNVKKVKYDLYNPRLQRRPPFLMWSLLFKRALGRY</sequence>
<evidence type="ECO:0008006" key="16">
    <source>
        <dbReference type="Google" id="ProtNLM"/>
    </source>
</evidence>
<dbReference type="PANTHER" id="PTHR21181">
    <property type="match status" value="1"/>
</dbReference>
<dbReference type="GO" id="GO:0005794">
    <property type="term" value="C:Golgi apparatus"/>
    <property type="evidence" value="ECO:0007669"/>
    <property type="project" value="TreeGrafter"/>
</dbReference>
<evidence type="ECO:0000256" key="6">
    <source>
        <dbReference type="ARBA" id="ARBA00022692"/>
    </source>
</evidence>
<evidence type="ECO:0000256" key="13">
    <source>
        <dbReference type="SAM" id="MobiDB-lite"/>
    </source>
</evidence>
<dbReference type="Gene3D" id="1.10.600.10">
    <property type="entry name" value="Farnesyl Diphosphate Synthase"/>
    <property type="match status" value="1"/>
</dbReference>
<evidence type="ECO:0000256" key="12">
    <source>
        <dbReference type="ARBA" id="ARBA00038273"/>
    </source>
</evidence>
<dbReference type="InterPro" id="IPR018937">
    <property type="entry name" value="MMgT"/>
</dbReference>